<feature type="domain" description="Tetrapyrrole methylase" evidence="6">
    <location>
        <begin position="3"/>
        <end position="190"/>
    </location>
</feature>
<dbReference type="PANTHER" id="PTHR43182:SF1">
    <property type="entry name" value="COBALT-PRECORRIN-7 C(5)-METHYLTRANSFERASE"/>
    <property type="match status" value="1"/>
</dbReference>
<feature type="domain" description="Methyltransferase" evidence="7">
    <location>
        <begin position="251"/>
        <end position="321"/>
    </location>
</feature>
<evidence type="ECO:0000313" key="9">
    <source>
        <dbReference type="Proteomes" id="UP000005481"/>
    </source>
</evidence>
<dbReference type="InterPro" id="IPR012818">
    <property type="entry name" value="CbiE"/>
</dbReference>
<keyword evidence="3 8" id="KW-0489">Methyltransferase</keyword>
<comment type="caution">
    <text evidence="8">The sequence shown here is derived from an EMBL/GenBank/DDBJ whole genome shotgun (WGS) entry which is preliminary data.</text>
</comment>
<evidence type="ECO:0000256" key="4">
    <source>
        <dbReference type="ARBA" id="ARBA00022679"/>
    </source>
</evidence>
<dbReference type="SUPFAM" id="SSF53790">
    <property type="entry name" value="Tetrapyrrole methylase"/>
    <property type="match status" value="1"/>
</dbReference>
<evidence type="ECO:0000259" key="6">
    <source>
        <dbReference type="Pfam" id="PF00590"/>
    </source>
</evidence>
<dbReference type="AlphaFoldDB" id="G9YES2"/>
<dbReference type="STRING" id="861450.HMPREF0080_00132"/>
<dbReference type="CDD" id="cd02440">
    <property type="entry name" value="AdoMet_MTases"/>
    <property type="match status" value="1"/>
</dbReference>
<evidence type="ECO:0000313" key="8">
    <source>
        <dbReference type="EMBL" id="EHM43695.1"/>
    </source>
</evidence>
<dbReference type="UniPathway" id="UPA00148"/>
<dbReference type="eggNOG" id="COG2242">
    <property type="taxonomic scope" value="Bacteria"/>
</dbReference>
<keyword evidence="5" id="KW-0949">S-adenosyl-L-methionine</keyword>
<dbReference type="eggNOG" id="COG2241">
    <property type="taxonomic scope" value="Bacteria"/>
</dbReference>
<keyword evidence="9" id="KW-1185">Reference proteome</keyword>
<evidence type="ECO:0000256" key="3">
    <source>
        <dbReference type="ARBA" id="ARBA00022603"/>
    </source>
</evidence>
<dbReference type="InterPro" id="IPR014008">
    <property type="entry name" value="Cbl_synth_MTase_CbiT"/>
</dbReference>
<dbReference type="HOGENOM" id="CLU_031955_1_2_9"/>
<dbReference type="RefSeq" id="WP_006789115.1">
    <property type="nucleotide sequence ID" value="NZ_JH417564.1"/>
</dbReference>
<dbReference type="PANTHER" id="PTHR43182">
    <property type="entry name" value="COBALT-PRECORRIN-6B C(15)-METHYLTRANSFERASE (DECARBOXYLATING)"/>
    <property type="match status" value="1"/>
</dbReference>
<dbReference type="Gene3D" id="3.30.950.10">
    <property type="entry name" value="Methyltransferase, Cobalt-precorrin-4 Transmethylase, Domain 2"/>
    <property type="match status" value="1"/>
</dbReference>
<keyword evidence="4 8" id="KW-0808">Transferase</keyword>
<dbReference type="InterPro" id="IPR035996">
    <property type="entry name" value="4pyrrol_Methylase_sf"/>
</dbReference>
<accession>G9YES2</accession>
<dbReference type="GO" id="GO:0032259">
    <property type="term" value="P:methylation"/>
    <property type="evidence" value="ECO:0007669"/>
    <property type="project" value="UniProtKB-KW"/>
</dbReference>
<dbReference type="EMBL" id="AGCJ01000005">
    <property type="protein sequence ID" value="EHM43695.1"/>
    <property type="molecule type" value="Genomic_DNA"/>
</dbReference>
<dbReference type="GO" id="GO:0008276">
    <property type="term" value="F:protein methyltransferase activity"/>
    <property type="evidence" value="ECO:0007669"/>
    <property type="project" value="InterPro"/>
</dbReference>
<dbReference type="SUPFAM" id="SSF53335">
    <property type="entry name" value="S-adenosyl-L-methionine-dependent methyltransferases"/>
    <property type="match status" value="1"/>
</dbReference>
<dbReference type="InterPro" id="IPR029063">
    <property type="entry name" value="SAM-dependent_MTases_sf"/>
</dbReference>
<dbReference type="PATRIC" id="fig|861450.3.peg.125"/>
<dbReference type="NCBIfam" id="TIGR02469">
    <property type="entry name" value="CbiT"/>
    <property type="match status" value="1"/>
</dbReference>
<evidence type="ECO:0000256" key="1">
    <source>
        <dbReference type="ARBA" id="ARBA00004953"/>
    </source>
</evidence>
<sequence>MLTIHVIGMGPGNPDLLTGRARKALAEATIVVGDTRLLRDEVKKGKTVVQTYKADEIRDIAAHADRKKDCLAVLVSGDVGFFSLSKFIRHFPDCRIIRHPGISSLVYFAAALETDWEDARIVSRHGCRTGLVEPVMTHKKVFCLTGGTHNSVCDLCRELSDNGLGSVRIVVGENLSYKDERITEGTAQELKNRHFDPLAVMMIFNDRARPLVKGVHGWEDGLFIRDRVPMTKQEVRALVISKLRPRADDIVYDIGAGTGACSVELAFQVPLGRVYAFEINETAVSLAEANKERFRADNLEIIKGDAAETIVPAEAPDCVFIGGTKGKLETVLDILYDKNAGCRVVITAITLETAGAVTSYYKDKRDYDLNTVLLFAAADKKVGPYTLMEGHNPVYIMTALPREL</sequence>
<gene>
    <name evidence="8" type="ORF">HMPREF0080_00132</name>
</gene>
<dbReference type="InterPro" id="IPR000878">
    <property type="entry name" value="4pyrrol_Mease"/>
</dbReference>
<dbReference type="Gene3D" id="3.40.50.150">
    <property type="entry name" value="Vaccinia Virus protein VP39"/>
    <property type="match status" value="1"/>
</dbReference>
<dbReference type="Proteomes" id="UP000005481">
    <property type="component" value="Unassembled WGS sequence"/>
</dbReference>
<reference evidence="8 9" key="1">
    <citation type="submission" date="2011-08" db="EMBL/GenBank/DDBJ databases">
        <authorList>
            <person name="Weinstock G."/>
            <person name="Sodergren E."/>
            <person name="Clifton S."/>
            <person name="Fulton L."/>
            <person name="Fulton B."/>
            <person name="Courtney L."/>
            <person name="Fronick C."/>
            <person name="Harrison M."/>
            <person name="Strong C."/>
            <person name="Farmer C."/>
            <person name="Delahaunty K."/>
            <person name="Markovic C."/>
            <person name="Hall O."/>
            <person name="Minx P."/>
            <person name="Tomlinson C."/>
            <person name="Mitreva M."/>
            <person name="Hou S."/>
            <person name="Chen J."/>
            <person name="Wollam A."/>
            <person name="Pepin K.H."/>
            <person name="Johnson M."/>
            <person name="Bhonagiri V."/>
            <person name="Zhang X."/>
            <person name="Suruliraj S."/>
            <person name="Warren W."/>
            <person name="Chinwalla A."/>
            <person name="Mardis E.R."/>
            <person name="Wilson R.K."/>
        </authorList>
    </citation>
    <scope>NUCLEOTIDE SEQUENCE [LARGE SCALE GENOMIC DNA]</scope>
    <source>
        <strain evidence="8 9">F0357</strain>
    </source>
</reference>
<dbReference type="Gene3D" id="3.40.1010.10">
    <property type="entry name" value="Cobalt-precorrin-4 Transmethylase, Domain 1"/>
    <property type="match status" value="1"/>
</dbReference>
<dbReference type="OrthoDB" id="9780707at2"/>
<evidence type="ECO:0000256" key="5">
    <source>
        <dbReference type="ARBA" id="ARBA00022691"/>
    </source>
</evidence>
<dbReference type="Pfam" id="PF13649">
    <property type="entry name" value="Methyltransf_25"/>
    <property type="match status" value="1"/>
</dbReference>
<evidence type="ECO:0000259" key="7">
    <source>
        <dbReference type="Pfam" id="PF13649"/>
    </source>
</evidence>
<dbReference type="GO" id="GO:0009236">
    <property type="term" value="P:cobalamin biosynthetic process"/>
    <property type="evidence" value="ECO:0007669"/>
    <property type="project" value="UniProtKB-UniPathway"/>
</dbReference>
<dbReference type="Pfam" id="PF00590">
    <property type="entry name" value="TP_methylase"/>
    <property type="match status" value="1"/>
</dbReference>
<keyword evidence="2" id="KW-0169">Cobalamin biosynthesis</keyword>
<evidence type="ECO:0000256" key="2">
    <source>
        <dbReference type="ARBA" id="ARBA00022573"/>
    </source>
</evidence>
<dbReference type="NCBIfam" id="TIGR02467">
    <property type="entry name" value="CbiE"/>
    <property type="match status" value="1"/>
</dbReference>
<organism evidence="8 9">
    <name type="scientific">Anaeroglobus geminatus F0357</name>
    <dbReference type="NCBI Taxonomy" id="861450"/>
    <lineage>
        <taxon>Bacteria</taxon>
        <taxon>Bacillati</taxon>
        <taxon>Bacillota</taxon>
        <taxon>Negativicutes</taxon>
        <taxon>Veillonellales</taxon>
        <taxon>Veillonellaceae</taxon>
        <taxon>Anaeroglobus</taxon>
    </lineage>
</organism>
<dbReference type="InterPro" id="IPR050714">
    <property type="entry name" value="Cobalamin_biosynth_MTase"/>
</dbReference>
<comment type="pathway">
    <text evidence="1">Cofactor biosynthesis; adenosylcobalamin biosynthesis.</text>
</comment>
<dbReference type="InterPro" id="IPR041698">
    <property type="entry name" value="Methyltransf_25"/>
</dbReference>
<dbReference type="InterPro" id="IPR014776">
    <property type="entry name" value="4pyrrole_Mease_sub2"/>
</dbReference>
<dbReference type="CDD" id="cd11644">
    <property type="entry name" value="Precorrin-6Y-MT"/>
    <property type="match status" value="1"/>
</dbReference>
<name>G9YES2_9FIRM</name>
<proteinExistence type="predicted"/>
<protein>
    <submittedName>
        <fullName evidence="8">Precorrin-6Y C5,15-methyltransferase, CbiT subunit</fullName>
    </submittedName>
</protein>
<dbReference type="InterPro" id="IPR014777">
    <property type="entry name" value="4pyrrole_Mease_sub1"/>
</dbReference>